<proteinExistence type="predicted"/>
<dbReference type="EMBL" id="JAHHHV010000063">
    <property type="protein sequence ID" value="MBW4465737.1"/>
    <property type="molecule type" value="Genomic_DNA"/>
</dbReference>
<sequence>MERTERIWQQGCLDAETREDNYHIDAVALNLHGFYAGLERLLEVIAEGIDQAKPAGANWHRELLRQLSADIVGVRPAVLSSECRDSLDRYRGFRHVVRNVYTFNLDPDQIGLLIQQLQPTLARASQELLAFADFLEQVASSEE</sequence>
<dbReference type="Pfam" id="PF20797">
    <property type="entry name" value="HepT-like_2"/>
    <property type="match status" value="1"/>
</dbReference>
<feature type="domain" description="HepT-like" evidence="1">
    <location>
        <begin position="26"/>
        <end position="134"/>
    </location>
</feature>
<evidence type="ECO:0000259" key="1">
    <source>
        <dbReference type="Pfam" id="PF20797"/>
    </source>
</evidence>
<organism evidence="2 3">
    <name type="scientific">Pegethrix bostrychoides GSE-TBD4-15B</name>
    <dbReference type="NCBI Taxonomy" id="2839662"/>
    <lineage>
        <taxon>Bacteria</taxon>
        <taxon>Bacillati</taxon>
        <taxon>Cyanobacteriota</taxon>
        <taxon>Cyanophyceae</taxon>
        <taxon>Oculatellales</taxon>
        <taxon>Oculatellaceae</taxon>
        <taxon>Pegethrix</taxon>
    </lineage>
</organism>
<dbReference type="Proteomes" id="UP000707356">
    <property type="component" value="Unassembled WGS sequence"/>
</dbReference>
<evidence type="ECO:0000313" key="2">
    <source>
        <dbReference type="EMBL" id="MBW4465737.1"/>
    </source>
</evidence>
<name>A0A951U5Q3_9CYAN</name>
<dbReference type="InterPro" id="IPR048769">
    <property type="entry name" value="HepT-like_dom"/>
</dbReference>
<evidence type="ECO:0000313" key="3">
    <source>
        <dbReference type="Proteomes" id="UP000707356"/>
    </source>
</evidence>
<protein>
    <recommendedName>
        <fullName evidence="1">HepT-like domain-containing protein</fullName>
    </recommendedName>
</protein>
<reference evidence="2" key="1">
    <citation type="submission" date="2021-05" db="EMBL/GenBank/DDBJ databases">
        <authorList>
            <person name="Pietrasiak N."/>
            <person name="Ward R."/>
            <person name="Stajich J.E."/>
            <person name="Kurbessoian T."/>
        </authorList>
    </citation>
    <scope>NUCLEOTIDE SEQUENCE</scope>
    <source>
        <strain evidence="2">GSE-TBD4-15B</strain>
    </source>
</reference>
<gene>
    <name evidence="2" type="ORF">KME07_09910</name>
</gene>
<reference evidence="2" key="2">
    <citation type="journal article" date="2022" name="Microbiol. Resour. Announc.">
        <title>Metagenome Sequencing to Explore Phylogenomics of Terrestrial Cyanobacteria.</title>
        <authorList>
            <person name="Ward R.D."/>
            <person name="Stajich J.E."/>
            <person name="Johansen J.R."/>
            <person name="Huntemann M."/>
            <person name="Clum A."/>
            <person name="Foster B."/>
            <person name="Foster B."/>
            <person name="Roux S."/>
            <person name="Palaniappan K."/>
            <person name="Varghese N."/>
            <person name="Mukherjee S."/>
            <person name="Reddy T.B.K."/>
            <person name="Daum C."/>
            <person name="Copeland A."/>
            <person name="Chen I.A."/>
            <person name="Ivanova N.N."/>
            <person name="Kyrpides N.C."/>
            <person name="Shapiro N."/>
            <person name="Eloe-Fadrosh E.A."/>
            <person name="Pietrasiak N."/>
        </authorList>
    </citation>
    <scope>NUCLEOTIDE SEQUENCE</scope>
    <source>
        <strain evidence="2">GSE-TBD4-15B</strain>
    </source>
</reference>
<dbReference type="AlphaFoldDB" id="A0A951U5Q3"/>
<accession>A0A951U5Q3</accession>
<comment type="caution">
    <text evidence="2">The sequence shown here is derived from an EMBL/GenBank/DDBJ whole genome shotgun (WGS) entry which is preliminary data.</text>
</comment>